<name>A0A5C8NHP3_9ACTN</name>
<sequence>MFRRPRFDDGQLSSQAELGLEPERIDELRSSVATFPDWPDLGSAPAVSSSDWLAARFAIRGLPMRSRSLRPAEEALAPVLSAVGALGVAPSLVEVARLVHFGMSATGSYVVFAHRGDRRVRFTITWTPRLVGPEG</sequence>
<proteinExistence type="predicted"/>
<gene>
    <name evidence="1" type="ORF">FHP06_07870</name>
</gene>
<reference evidence="1 2" key="1">
    <citation type="submission" date="2019-06" db="EMBL/GenBank/DDBJ databases">
        <title>Aeromicrobium sp. nov., isolated from a maize field.</title>
        <authorList>
            <person name="Lin S.-Y."/>
            <person name="Tsai C.-F."/>
            <person name="Young C.-C."/>
        </authorList>
    </citation>
    <scope>NUCLEOTIDE SEQUENCE [LARGE SCALE GENOMIC DNA]</scope>
    <source>
        <strain evidence="1 2">CC-CFT486</strain>
    </source>
</reference>
<organism evidence="1 2">
    <name type="scientific">Aeromicrobium terrae</name>
    <dbReference type="NCBI Taxonomy" id="2498846"/>
    <lineage>
        <taxon>Bacteria</taxon>
        <taxon>Bacillati</taxon>
        <taxon>Actinomycetota</taxon>
        <taxon>Actinomycetes</taxon>
        <taxon>Propionibacteriales</taxon>
        <taxon>Nocardioidaceae</taxon>
        <taxon>Aeromicrobium</taxon>
    </lineage>
</organism>
<accession>A0A5C8NHP3</accession>
<comment type="caution">
    <text evidence="1">The sequence shown here is derived from an EMBL/GenBank/DDBJ whole genome shotgun (WGS) entry which is preliminary data.</text>
</comment>
<protein>
    <submittedName>
        <fullName evidence="1">Uncharacterized protein</fullName>
    </submittedName>
</protein>
<dbReference type="Proteomes" id="UP000321571">
    <property type="component" value="Unassembled WGS sequence"/>
</dbReference>
<dbReference type="RefSeq" id="WP_147685534.1">
    <property type="nucleotide sequence ID" value="NZ_VDUX01000003.1"/>
</dbReference>
<dbReference type="AlphaFoldDB" id="A0A5C8NHP3"/>
<dbReference type="EMBL" id="VDUX01000003">
    <property type="protein sequence ID" value="TXL61339.1"/>
    <property type="molecule type" value="Genomic_DNA"/>
</dbReference>
<evidence type="ECO:0000313" key="2">
    <source>
        <dbReference type="Proteomes" id="UP000321571"/>
    </source>
</evidence>
<keyword evidence="2" id="KW-1185">Reference proteome</keyword>
<evidence type="ECO:0000313" key="1">
    <source>
        <dbReference type="EMBL" id="TXL61339.1"/>
    </source>
</evidence>